<evidence type="ECO:0008006" key="4">
    <source>
        <dbReference type="Google" id="ProtNLM"/>
    </source>
</evidence>
<comment type="caution">
    <text evidence="2">The sequence shown here is derived from an EMBL/GenBank/DDBJ whole genome shotgun (WGS) entry which is preliminary data.</text>
</comment>
<feature type="compositionally biased region" description="Low complexity" evidence="1">
    <location>
        <begin position="168"/>
        <end position="230"/>
    </location>
</feature>
<gene>
    <name evidence="2" type="ORF">ACEZDE_26640</name>
</gene>
<organism evidence="2 3">
    <name type="scientific">Streptacidiphilus cavernicola</name>
    <dbReference type="NCBI Taxonomy" id="3342716"/>
    <lineage>
        <taxon>Bacteria</taxon>
        <taxon>Bacillati</taxon>
        <taxon>Actinomycetota</taxon>
        <taxon>Actinomycetes</taxon>
        <taxon>Kitasatosporales</taxon>
        <taxon>Streptomycetaceae</taxon>
        <taxon>Streptacidiphilus</taxon>
    </lineage>
</organism>
<name>A0ABV6W2H7_9ACTN</name>
<evidence type="ECO:0000256" key="1">
    <source>
        <dbReference type="SAM" id="MobiDB-lite"/>
    </source>
</evidence>
<keyword evidence="3" id="KW-1185">Reference proteome</keyword>
<dbReference type="EMBL" id="JBHFAB010000024">
    <property type="protein sequence ID" value="MFC1420192.1"/>
    <property type="molecule type" value="Genomic_DNA"/>
</dbReference>
<protein>
    <recommendedName>
        <fullName evidence="4">DUF2993 domain-containing protein</fullName>
    </recommendedName>
</protein>
<reference evidence="2 3" key="1">
    <citation type="submission" date="2024-09" db="EMBL/GenBank/DDBJ databases">
        <authorList>
            <person name="Lee S.D."/>
        </authorList>
    </citation>
    <scope>NUCLEOTIDE SEQUENCE [LARGE SCALE GENOMIC DNA]</scope>
    <source>
        <strain evidence="2 3">N8-3</strain>
    </source>
</reference>
<evidence type="ECO:0000313" key="2">
    <source>
        <dbReference type="EMBL" id="MFC1420192.1"/>
    </source>
</evidence>
<feature type="region of interest" description="Disordered" evidence="1">
    <location>
        <begin position="100"/>
        <end position="253"/>
    </location>
</feature>
<accession>A0ABV6W2H7</accession>
<feature type="compositionally biased region" description="Low complexity" evidence="1">
    <location>
        <begin position="100"/>
        <end position="118"/>
    </location>
</feature>
<feature type="compositionally biased region" description="Low complexity" evidence="1">
    <location>
        <begin position="127"/>
        <end position="153"/>
    </location>
</feature>
<evidence type="ECO:0000313" key="3">
    <source>
        <dbReference type="Proteomes" id="UP001592531"/>
    </source>
</evidence>
<sequence>MASDPEQHPRRTGRHAAPRLTVRGRMQLPVGRALALTAVPTALLMGSLAPKLALAADAKAVPVSSTTHEAQAAKGADCGTPTAAPSTAATAAGKAAKASPKTAAKSAAPKASASAATPQHATGGKKAAAPSAAPTPSATSTPSAAPSPSPSHASHPDPITGLLGALGGILNPHAQQAAPTTAAAAPKADTASVPGPAATPTAAPTQAAPTQAPTGAPTATATPTAADPSKPAVPPAPSAAPTTDPALSAKAQANRMCDVSSMAAPLDATVTPGEMPADPWTLKTTKLALGNTQFWGVKTVKTAAGDVRVLKFTAQTVGIGDLDMSVKQQTGELLHVKGGPGTTSTMTGGTVTMYVTSLSGTLAKAEGIPLAALGIKLTLTPDTLPEWLYDLVGSVPIPLNLELDDATAIQTGQFGGNLTIPGMRLFYTPLS</sequence>
<dbReference type="Proteomes" id="UP001592531">
    <property type="component" value="Unassembled WGS sequence"/>
</dbReference>
<dbReference type="RefSeq" id="WP_380540948.1">
    <property type="nucleotide sequence ID" value="NZ_JBHFAB010000024.1"/>
</dbReference>
<proteinExistence type="predicted"/>